<dbReference type="EMBL" id="JAJFAZ020000002">
    <property type="protein sequence ID" value="KAI5343606.1"/>
    <property type="molecule type" value="Genomic_DNA"/>
</dbReference>
<dbReference type="InterPro" id="IPR036397">
    <property type="entry name" value="RNaseH_sf"/>
</dbReference>
<dbReference type="Proteomes" id="UP001054821">
    <property type="component" value="Chromosome 2"/>
</dbReference>
<accession>A0AAD4WJY1</accession>
<evidence type="ECO:0000313" key="1">
    <source>
        <dbReference type="EMBL" id="KAI5343606.1"/>
    </source>
</evidence>
<comment type="caution">
    <text evidence="1">The sequence shown here is derived from an EMBL/GenBank/DDBJ whole genome shotgun (WGS) entry which is preliminary data.</text>
</comment>
<name>A0AAD4WJY1_PRUDU</name>
<organism evidence="1 2">
    <name type="scientific">Prunus dulcis</name>
    <name type="common">Almond</name>
    <name type="synonym">Amygdalus dulcis</name>
    <dbReference type="NCBI Taxonomy" id="3755"/>
    <lineage>
        <taxon>Eukaryota</taxon>
        <taxon>Viridiplantae</taxon>
        <taxon>Streptophyta</taxon>
        <taxon>Embryophyta</taxon>
        <taxon>Tracheophyta</taxon>
        <taxon>Spermatophyta</taxon>
        <taxon>Magnoliopsida</taxon>
        <taxon>eudicotyledons</taxon>
        <taxon>Gunneridae</taxon>
        <taxon>Pentapetalae</taxon>
        <taxon>rosids</taxon>
        <taxon>fabids</taxon>
        <taxon>Rosales</taxon>
        <taxon>Rosaceae</taxon>
        <taxon>Amygdaloideae</taxon>
        <taxon>Amygdaleae</taxon>
        <taxon>Prunus</taxon>
    </lineage>
</organism>
<dbReference type="GO" id="GO:0003676">
    <property type="term" value="F:nucleic acid binding"/>
    <property type="evidence" value="ECO:0007669"/>
    <property type="project" value="InterPro"/>
</dbReference>
<dbReference type="Gene3D" id="3.30.420.10">
    <property type="entry name" value="Ribonuclease H-like superfamily/Ribonuclease H"/>
    <property type="match status" value="1"/>
</dbReference>
<gene>
    <name evidence="1" type="ORF">L3X38_011482</name>
</gene>
<protein>
    <submittedName>
        <fullName evidence="1">Uncharacterized protein</fullName>
    </submittedName>
</protein>
<dbReference type="AlphaFoldDB" id="A0AAD4WJY1"/>
<reference evidence="1 2" key="1">
    <citation type="journal article" date="2022" name="G3 (Bethesda)">
        <title>Whole-genome sequence and methylome profiling of the almond [Prunus dulcis (Mill.) D.A. Webb] cultivar 'Nonpareil'.</title>
        <authorList>
            <person name="D'Amico-Willman K.M."/>
            <person name="Ouma W.Z."/>
            <person name="Meulia T."/>
            <person name="Sideli G.M."/>
            <person name="Gradziel T.M."/>
            <person name="Fresnedo-Ramirez J."/>
        </authorList>
    </citation>
    <scope>NUCLEOTIDE SEQUENCE [LARGE SCALE GENOMIC DNA]</scope>
    <source>
        <strain evidence="1">Clone GOH B32 T37-40</strain>
    </source>
</reference>
<sequence>MGRCRSPCHDHRHFMWKNIICKFGLLPEALWAINTSYRRSTGETPFSLAFGTKAVVLTSLTNTDHKLSFGMPHISTKPLDITTRASKADRSEWGTGFYAKCLSQREALPRAALALPGKVPTKSPRSADRVPTDCMGPMVRPLEC</sequence>
<keyword evidence="2" id="KW-1185">Reference proteome</keyword>
<proteinExistence type="predicted"/>
<evidence type="ECO:0000313" key="2">
    <source>
        <dbReference type="Proteomes" id="UP001054821"/>
    </source>
</evidence>